<dbReference type="EMBL" id="QJKB01000001">
    <property type="protein sequence ID" value="PXX46970.1"/>
    <property type="molecule type" value="Genomic_DNA"/>
</dbReference>
<dbReference type="Proteomes" id="UP000247792">
    <property type="component" value="Unassembled WGS sequence"/>
</dbReference>
<dbReference type="Gene3D" id="2.20.25.110">
    <property type="entry name" value="S-adenosyl-L-methionine-dependent methyltransferases"/>
    <property type="match status" value="1"/>
</dbReference>
<evidence type="ECO:0000259" key="1">
    <source>
        <dbReference type="PROSITE" id="PS51186"/>
    </source>
</evidence>
<dbReference type="AlphaFoldDB" id="A0A318JRJ2"/>
<name>A0A318JRJ2_9BURK</name>
<reference evidence="2 3" key="1">
    <citation type="submission" date="2018-05" db="EMBL/GenBank/DDBJ databases">
        <title>Genomic Encyclopedia of Type Strains, Phase IV (KMG-IV): sequencing the most valuable type-strain genomes for metagenomic binning, comparative biology and taxonomic classification.</title>
        <authorList>
            <person name="Goeker M."/>
        </authorList>
    </citation>
    <scope>NUCLEOTIDE SEQUENCE [LARGE SCALE GENOMIC DNA]</scope>
    <source>
        <strain evidence="2 3">DSM 19792</strain>
    </source>
</reference>
<dbReference type="GO" id="GO:0016747">
    <property type="term" value="F:acyltransferase activity, transferring groups other than amino-acyl groups"/>
    <property type="evidence" value="ECO:0007669"/>
    <property type="project" value="InterPro"/>
</dbReference>
<dbReference type="Pfam" id="PF00583">
    <property type="entry name" value="Acetyltransf_1"/>
    <property type="match status" value="1"/>
</dbReference>
<dbReference type="SUPFAM" id="SSF55729">
    <property type="entry name" value="Acyl-CoA N-acyltransferases (Nat)"/>
    <property type="match status" value="1"/>
</dbReference>
<dbReference type="Pfam" id="PF13489">
    <property type="entry name" value="Methyltransf_23"/>
    <property type="match status" value="1"/>
</dbReference>
<feature type="domain" description="N-acetyltransferase" evidence="1">
    <location>
        <begin position="9"/>
        <end position="154"/>
    </location>
</feature>
<sequence>MLDSKIIWKRAGSLTENDLVECATLFSAHYGIWAEGAGNRAGKRVRQSAGTLKDNYLRGPESWAAQAYHGNELIGYAFYQRSDLAGKGHVTWVTQFVVHKDHQNKGLGTRILRAIWSQSKQYAWGLVTANPAAVRALEKATLRRCEVTMIQKNWSALKNLVSSDLPYIAAVSKPMREGTTAVDTNFPLDRTESNATMDSLMSRGHDWQLGILGPLEEWAAFTFSEQAYSTEASSLVREWIADCDSTVVDAYQGMALDADHKWQSKTKHEVDYFLKSIESPSKAKIFDIGCGTGRHSIELAARGHNVVGVDTGSALLEKAIHSANSISNIKFECCDARLWRPNEKFDCGICLYDVVGSFADDVENAKILTTAYFCLKQGGYFLLTVMNGELMDSIAQHRTDNENLPMNLLSLEPSPTMQDTGNIFSPKYVLWHDEKGVAYRRELFESEKVAPCELVVRDRRYSKQEIKQLCETAGFEVVDIRYAKLGAWGNEVGPTDSSSKEIIILCKKPSESV</sequence>
<evidence type="ECO:0000313" key="3">
    <source>
        <dbReference type="Proteomes" id="UP000247792"/>
    </source>
</evidence>
<dbReference type="OrthoDB" id="9816564at2"/>
<protein>
    <submittedName>
        <fullName evidence="2">Acetyltransferase (GNAT) family protein</fullName>
    </submittedName>
</protein>
<dbReference type="SUPFAM" id="SSF53335">
    <property type="entry name" value="S-adenosyl-L-methionine-dependent methyltransferases"/>
    <property type="match status" value="1"/>
</dbReference>
<dbReference type="PROSITE" id="PS51186">
    <property type="entry name" value="GNAT"/>
    <property type="match status" value="1"/>
</dbReference>
<keyword evidence="3" id="KW-1185">Reference proteome</keyword>
<dbReference type="RefSeq" id="WP_110253404.1">
    <property type="nucleotide sequence ID" value="NZ_QJKB01000001.1"/>
</dbReference>
<dbReference type="CDD" id="cd02440">
    <property type="entry name" value="AdoMet_MTases"/>
    <property type="match status" value="1"/>
</dbReference>
<dbReference type="Gene3D" id="3.40.50.150">
    <property type="entry name" value="Vaccinia Virus protein VP39"/>
    <property type="match status" value="1"/>
</dbReference>
<keyword evidence="2" id="KW-0808">Transferase</keyword>
<organism evidence="2 3">
    <name type="scientific">Undibacterium pigrum</name>
    <dbReference type="NCBI Taxonomy" id="401470"/>
    <lineage>
        <taxon>Bacteria</taxon>
        <taxon>Pseudomonadati</taxon>
        <taxon>Pseudomonadota</taxon>
        <taxon>Betaproteobacteria</taxon>
        <taxon>Burkholderiales</taxon>
        <taxon>Oxalobacteraceae</taxon>
        <taxon>Undibacterium</taxon>
    </lineage>
</organism>
<dbReference type="CDD" id="cd04301">
    <property type="entry name" value="NAT_SF"/>
    <property type="match status" value="1"/>
</dbReference>
<dbReference type="Gene3D" id="3.40.630.30">
    <property type="match status" value="1"/>
</dbReference>
<comment type="caution">
    <text evidence="2">The sequence shown here is derived from an EMBL/GenBank/DDBJ whole genome shotgun (WGS) entry which is preliminary data.</text>
</comment>
<dbReference type="InterPro" id="IPR016181">
    <property type="entry name" value="Acyl_CoA_acyltransferase"/>
</dbReference>
<proteinExistence type="predicted"/>
<dbReference type="InterPro" id="IPR029063">
    <property type="entry name" value="SAM-dependent_MTases_sf"/>
</dbReference>
<dbReference type="PANTHER" id="PTHR43861">
    <property type="entry name" value="TRANS-ACONITATE 2-METHYLTRANSFERASE-RELATED"/>
    <property type="match status" value="1"/>
</dbReference>
<dbReference type="InterPro" id="IPR000182">
    <property type="entry name" value="GNAT_dom"/>
</dbReference>
<evidence type="ECO:0000313" key="2">
    <source>
        <dbReference type="EMBL" id="PXX46970.1"/>
    </source>
</evidence>
<accession>A0A318JRJ2</accession>
<gene>
    <name evidence="2" type="ORF">DFR42_101546</name>
</gene>